<evidence type="ECO:0000256" key="4">
    <source>
        <dbReference type="ARBA" id="ARBA00022989"/>
    </source>
</evidence>
<evidence type="ECO:0000256" key="5">
    <source>
        <dbReference type="ARBA" id="ARBA00023136"/>
    </source>
</evidence>
<dbReference type="GO" id="GO:0005886">
    <property type="term" value="C:plasma membrane"/>
    <property type="evidence" value="ECO:0007669"/>
    <property type="project" value="TreeGrafter"/>
</dbReference>
<dbReference type="AlphaFoldDB" id="A0A2R6RVH1"/>
<dbReference type="PRINTS" id="PR00251">
    <property type="entry name" value="BACTRLOPSIN"/>
</dbReference>
<dbReference type="InterPro" id="IPR043476">
    <property type="entry name" value="Yro2-like_7TM"/>
</dbReference>
<comment type="caution">
    <text evidence="6">The sequence shown here is derived from an EMBL/GenBank/DDBJ whole genome shotgun (WGS) entry which is preliminary data.</text>
</comment>
<dbReference type="Proteomes" id="UP000186601">
    <property type="component" value="Unassembled WGS sequence"/>
</dbReference>
<comment type="similarity">
    <text evidence="2">Belongs to the archaeal/bacterial/fungal opsin family.</text>
</comment>
<dbReference type="Pfam" id="PF01036">
    <property type="entry name" value="Bac_rhodopsin"/>
    <property type="match status" value="1"/>
</dbReference>
<dbReference type="InterPro" id="IPR001425">
    <property type="entry name" value="Arc/bac/fun_rhodopsins"/>
</dbReference>
<protein>
    <submittedName>
        <fullName evidence="6">Uncharacterized protein</fullName>
    </submittedName>
</protein>
<keyword evidence="7" id="KW-1185">Reference proteome</keyword>
<keyword evidence="3" id="KW-0812">Transmembrane</keyword>
<dbReference type="PANTHER" id="PTHR28286:SF1">
    <property type="entry name" value="30 KDA HEAT SHOCK PROTEIN-RELATED"/>
    <property type="match status" value="1"/>
</dbReference>
<dbReference type="OrthoDB" id="536545at2759"/>
<accession>A0A2R6RVH1</accession>
<reference evidence="6 7" key="1">
    <citation type="submission" date="2018-02" db="EMBL/GenBank/DDBJ databases">
        <title>Genome sequence of the basidiomycete white-rot fungus Phlebia centrifuga.</title>
        <authorList>
            <person name="Granchi Z."/>
            <person name="Peng M."/>
            <person name="de Vries R.P."/>
            <person name="Hilden K."/>
            <person name="Makela M.R."/>
            <person name="Grigoriev I."/>
            <person name="Riley R."/>
        </authorList>
    </citation>
    <scope>NUCLEOTIDE SEQUENCE [LARGE SCALE GENOMIC DNA]</scope>
    <source>
        <strain evidence="6 7">FBCC195</strain>
    </source>
</reference>
<evidence type="ECO:0000256" key="2">
    <source>
        <dbReference type="ARBA" id="ARBA00008130"/>
    </source>
</evidence>
<dbReference type="SMART" id="SM01021">
    <property type="entry name" value="Bac_rhodopsin"/>
    <property type="match status" value="1"/>
</dbReference>
<dbReference type="CDD" id="cd15239">
    <property type="entry name" value="7tm_YRO2_fungal-like"/>
    <property type="match status" value="1"/>
</dbReference>
<proteinExistence type="inferred from homology"/>
<dbReference type="Gene3D" id="1.20.1070.10">
    <property type="entry name" value="Rhodopsin 7-helix transmembrane proteins"/>
    <property type="match status" value="1"/>
</dbReference>
<keyword evidence="4" id="KW-1133">Transmembrane helix</keyword>
<keyword evidence="5" id="KW-0472">Membrane</keyword>
<dbReference type="PANTHER" id="PTHR28286">
    <property type="match status" value="1"/>
</dbReference>
<dbReference type="GO" id="GO:0005783">
    <property type="term" value="C:endoplasmic reticulum"/>
    <property type="evidence" value="ECO:0007669"/>
    <property type="project" value="TreeGrafter"/>
</dbReference>
<organism evidence="6 7">
    <name type="scientific">Hermanssonia centrifuga</name>
    <dbReference type="NCBI Taxonomy" id="98765"/>
    <lineage>
        <taxon>Eukaryota</taxon>
        <taxon>Fungi</taxon>
        <taxon>Dikarya</taxon>
        <taxon>Basidiomycota</taxon>
        <taxon>Agaricomycotina</taxon>
        <taxon>Agaricomycetes</taxon>
        <taxon>Polyporales</taxon>
        <taxon>Meruliaceae</taxon>
        <taxon>Hermanssonia</taxon>
    </lineage>
</organism>
<dbReference type="SUPFAM" id="SSF81321">
    <property type="entry name" value="Family A G protein-coupled receptor-like"/>
    <property type="match status" value="1"/>
</dbReference>
<evidence type="ECO:0000313" key="6">
    <source>
        <dbReference type="EMBL" id="PSS34032.1"/>
    </source>
</evidence>
<evidence type="ECO:0000256" key="3">
    <source>
        <dbReference type="ARBA" id="ARBA00022692"/>
    </source>
</evidence>
<dbReference type="EMBL" id="MLYV02000162">
    <property type="protein sequence ID" value="PSS34032.1"/>
    <property type="molecule type" value="Genomic_DNA"/>
</dbReference>
<gene>
    <name evidence="6" type="ORF">PHLCEN_2v1936</name>
</gene>
<evidence type="ECO:0000256" key="1">
    <source>
        <dbReference type="ARBA" id="ARBA00004141"/>
    </source>
</evidence>
<name>A0A2R6RVH1_9APHY</name>
<comment type="subcellular location">
    <subcellularLocation>
        <location evidence="1">Membrane</location>
        <topology evidence="1">Multi-pass membrane protein</topology>
    </subcellularLocation>
</comment>
<evidence type="ECO:0000313" key="7">
    <source>
        <dbReference type="Proteomes" id="UP000186601"/>
    </source>
</evidence>
<sequence>MSSLDTNPPNAPIHVSTHGTDWLWAVFALMTVAMLGMFVMTHMRPRGTRFFHNIALIILTVSAIAYFAMASDLGATPIQTEFRASGARQIWYVRYIQWFINFPLLLVLILTTTGLAMSDILQTAFFAWVVVVTGLVGALTSTSYKWGFYVFGLYALFHIWTMLWAHGHRTIFNAGAGMRTGYGRGAGWVTFITLLYPICWACSEGGNVISVTSEMVWYGILDLLLGPIFLYYFIWSLRAVDYAAFGLQSLKYTDTTYGSAYGAAAGPGVVAPTTRAKEAEATGVGHAGVVPGAAPGIVPVGPTTGAAV</sequence>